<dbReference type="Proteomes" id="UP001218218">
    <property type="component" value="Unassembled WGS sequence"/>
</dbReference>
<dbReference type="EMBL" id="JARIHO010000015">
    <property type="protein sequence ID" value="KAJ7350029.1"/>
    <property type="molecule type" value="Genomic_DNA"/>
</dbReference>
<accession>A0AAD7A5N8</accession>
<gene>
    <name evidence="1" type="ORF">DFH08DRAFT_807351</name>
</gene>
<dbReference type="AlphaFoldDB" id="A0AAD7A5N8"/>
<sequence length="140" mass="15593">MCFPAQCLSRDKFPIWGCGSQPGIPKYNMMSYLECPDCHQMIHVGTVGPLNLGNHKTACKPSKGITQKISDLFSRKPLANLYGLAGRIIAKELDLGGMQWTWAEYKVSKMGLHSDEPTICPVVKSVKTGLILRFSEYSRE</sequence>
<organism evidence="1 2">
    <name type="scientific">Mycena albidolilacea</name>
    <dbReference type="NCBI Taxonomy" id="1033008"/>
    <lineage>
        <taxon>Eukaryota</taxon>
        <taxon>Fungi</taxon>
        <taxon>Dikarya</taxon>
        <taxon>Basidiomycota</taxon>
        <taxon>Agaricomycotina</taxon>
        <taxon>Agaricomycetes</taxon>
        <taxon>Agaricomycetidae</taxon>
        <taxon>Agaricales</taxon>
        <taxon>Marasmiineae</taxon>
        <taxon>Mycenaceae</taxon>
        <taxon>Mycena</taxon>
    </lineage>
</organism>
<protein>
    <submittedName>
        <fullName evidence="1">Uncharacterized protein</fullName>
    </submittedName>
</protein>
<proteinExistence type="predicted"/>
<evidence type="ECO:0000313" key="2">
    <source>
        <dbReference type="Proteomes" id="UP001218218"/>
    </source>
</evidence>
<reference evidence="1" key="1">
    <citation type="submission" date="2023-03" db="EMBL/GenBank/DDBJ databases">
        <title>Massive genome expansion in bonnet fungi (Mycena s.s.) driven by repeated elements and novel gene families across ecological guilds.</title>
        <authorList>
            <consortium name="Lawrence Berkeley National Laboratory"/>
            <person name="Harder C.B."/>
            <person name="Miyauchi S."/>
            <person name="Viragh M."/>
            <person name="Kuo A."/>
            <person name="Thoen E."/>
            <person name="Andreopoulos B."/>
            <person name="Lu D."/>
            <person name="Skrede I."/>
            <person name="Drula E."/>
            <person name="Henrissat B."/>
            <person name="Morin E."/>
            <person name="Kohler A."/>
            <person name="Barry K."/>
            <person name="LaButti K."/>
            <person name="Morin E."/>
            <person name="Salamov A."/>
            <person name="Lipzen A."/>
            <person name="Mereny Z."/>
            <person name="Hegedus B."/>
            <person name="Baldrian P."/>
            <person name="Stursova M."/>
            <person name="Weitz H."/>
            <person name="Taylor A."/>
            <person name="Grigoriev I.V."/>
            <person name="Nagy L.G."/>
            <person name="Martin F."/>
            <person name="Kauserud H."/>
        </authorList>
    </citation>
    <scope>NUCLEOTIDE SEQUENCE</scope>
    <source>
        <strain evidence="1">CBHHK002</strain>
    </source>
</reference>
<comment type="caution">
    <text evidence="1">The sequence shown here is derived from an EMBL/GenBank/DDBJ whole genome shotgun (WGS) entry which is preliminary data.</text>
</comment>
<name>A0AAD7A5N8_9AGAR</name>
<evidence type="ECO:0000313" key="1">
    <source>
        <dbReference type="EMBL" id="KAJ7350029.1"/>
    </source>
</evidence>
<keyword evidence="2" id="KW-1185">Reference proteome</keyword>